<feature type="transmembrane region" description="Helical" evidence="2">
    <location>
        <begin position="193"/>
        <end position="212"/>
    </location>
</feature>
<feature type="transmembrane region" description="Helical" evidence="2">
    <location>
        <begin position="254"/>
        <end position="272"/>
    </location>
</feature>
<feature type="compositionally biased region" description="Polar residues" evidence="1">
    <location>
        <begin position="438"/>
        <end position="451"/>
    </location>
</feature>
<dbReference type="Pfam" id="PF19590">
    <property type="entry name" value="TrbL_3"/>
    <property type="match status" value="1"/>
</dbReference>
<evidence type="ECO:0000256" key="1">
    <source>
        <dbReference type="SAM" id="MobiDB-lite"/>
    </source>
</evidence>
<evidence type="ECO:0000313" key="4">
    <source>
        <dbReference type="Proteomes" id="UP001430377"/>
    </source>
</evidence>
<feature type="transmembrane region" description="Helical" evidence="2">
    <location>
        <begin position="115"/>
        <end position="135"/>
    </location>
</feature>
<sequence>MQSLETLRDVFYQALVDLMNLFPVAFKEWLRRHVMNTLVEPLVGTPAPRGGPTDTFQIAFRTAVNSPWSSLIETIYFDYVVGLALGLQLIVIAAVGLRYQSMNPVIRKKVGRRLFIAFLSVFVWLPMASLGLQFFDVLGTTISTFQGADEGAVAAEIFVFNSLISFAPPIALVMLAILLYIYAKVLAISITRWIGVILLTLGMPLLATFWAIEVWPFGKFSSLSKQIAATYPGLIAASLPSALLIRIGIEVNDWGVPGMGLFAAPLLLYLSAKAQKMMIQKSSPTLVRMSDQAWAAGKKPVEVGGAAATLGAYAVGGPAAGGAVTAAQSAMQGNSTGTALGARMVHRELSGSGSSGSGPSQGPNGSGSSGTGAGSAPAGTDGGGPPGPSAPPSSSAGGSASTGSPSTAAGTASATGSSSNSTAADPFEQAFGRESDDGTTADSSEVTSRQTEPADGEQVRNRPTAVVDDEESSYNRDDTTVYHHDADAPEGGGATESGSRVEQLHEALQTDADILGPDAYRFPDDSSARIQQMEDTDE</sequence>
<reference evidence="3 4" key="1">
    <citation type="submission" date="2021-06" db="EMBL/GenBank/DDBJ databases">
        <title>Halomicroarcula sp. a new haloarchaeum isolated from saline soil.</title>
        <authorList>
            <person name="Duran-Viseras A."/>
            <person name="Sanchez-Porro C."/>
            <person name="Ventosa A."/>
        </authorList>
    </citation>
    <scope>NUCLEOTIDE SEQUENCE [LARGE SCALE GENOMIC DNA]</scope>
    <source>
        <strain evidence="3 4">F13</strain>
    </source>
</reference>
<dbReference type="Proteomes" id="UP001430377">
    <property type="component" value="Unassembled WGS sequence"/>
</dbReference>
<evidence type="ECO:0000256" key="2">
    <source>
        <dbReference type="SAM" id="Phobius"/>
    </source>
</evidence>
<evidence type="ECO:0000313" key="3">
    <source>
        <dbReference type="EMBL" id="MBX0325213.1"/>
    </source>
</evidence>
<keyword evidence="2" id="KW-0812">Transmembrane</keyword>
<feature type="transmembrane region" description="Helical" evidence="2">
    <location>
        <begin position="75"/>
        <end position="95"/>
    </location>
</feature>
<keyword evidence="2" id="KW-1133">Transmembrane helix</keyword>
<evidence type="ECO:0008006" key="5">
    <source>
        <dbReference type="Google" id="ProtNLM"/>
    </source>
</evidence>
<feature type="region of interest" description="Disordered" evidence="1">
    <location>
        <begin position="348"/>
        <end position="538"/>
    </location>
</feature>
<feature type="compositionally biased region" description="Basic and acidic residues" evidence="1">
    <location>
        <begin position="473"/>
        <end position="487"/>
    </location>
</feature>
<keyword evidence="4" id="KW-1185">Reference proteome</keyword>
<dbReference type="AlphaFoldDB" id="A0AAW4PY21"/>
<dbReference type="RefSeq" id="WP_220620079.1">
    <property type="nucleotide sequence ID" value="NZ_RKLR01000011.1"/>
</dbReference>
<organism evidence="3 4">
    <name type="scientific">Haloarcula rubra</name>
    <dbReference type="NCBI Taxonomy" id="2487747"/>
    <lineage>
        <taxon>Archaea</taxon>
        <taxon>Methanobacteriati</taxon>
        <taxon>Methanobacteriota</taxon>
        <taxon>Stenosarchaea group</taxon>
        <taxon>Halobacteria</taxon>
        <taxon>Halobacteriales</taxon>
        <taxon>Haloarculaceae</taxon>
        <taxon>Haloarcula</taxon>
    </lineage>
</organism>
<keyword evidence="2" id="KW-0472">Membrane</keyword>
<comment type="caution">
    <text evidence="3">The sequence shown here is derived from an EMBL/GenBank/DDBJ whole genome shotgun (WGS) entry which is preliminary data.</text>
</comment>
<gene>
    <name evidence="3" type="ORF">EGH21_19490</name>
</gene>
<name>A0AAW4PY21_9EURY</name>
<feature type="compositionally biased region" description="Gly residues" evidence="1">
    <location>
        <begin position="364"/>
        <end position="373"/>
    </location>
</feature>
<proteinExistence type="predicted"/>
<accession>A0AAW4PY21</accession>
<dbReference type="EMBL" id="RKLR01000011">
    <property type="protein sequence ID" value="MBX0325213.1"/>
    <property type="molecule type" value="Genomic_DNA"/>
</dbReference>
<feature type="transmembrane region" description="Helical" evidence="2">
    <location>
        <begin position="155"/>
        <end position="181"/>
    </location>
</feature>
<protein>
    <recommendedName>
        <fullName evidence="5">Conjugal transfer protein TrbL</fullName>
    </recommendedName>
</protein>
<feature type="compositionally biased region" description="Low complexity" evidence="1">
    <location>
        <begin position="392"/>
        <end position="424"/>
    </location>
</feature>
<dbReference type="InterPro" id="IPR045782">
    <property type="entry name" value="TrbL_3"/>
</dbReference>